<dbReference type="GO" id="GO:0003676">
    <property type="term" value="F:nucleic acid binding"/>
    <property type="evidence" value="ECO:0007669"/>
    <property type="project" value="InterPro"/>
</dbReference>
<dbReference type="InterPro" id="IPR012677">
    <property type="entry name" value="Nucleotide-bd_a/b_plait_sf"/>
</dbReference>
<feature type="compositionally biased region" description="Polar residues" evidence="1">
    <location>
        <begin position="65"/>
        <end position="84"/>
    </location>
</feature>
<accession>A0A8H3I9B1</accession>
<dbReference type="InterPro" id="IPR035979">
    <property type="entry name" value="RBD_domain_sf"/>
</dbReference>
<dbReference type="Gene3D" id="3.30.70.330">
    <property type="match status" value="1"/>
</dbReference>
<dbReference type="EMBL" id="CAJPDR010000127">
    <property type="protein sequence ID" value="CAF9919672.1"/>
    <property type="molecule type" value="Genomic_DNA"/>
</dbReference>
<comment type="caution">
    <text evidence="2">The sequence shown here is derived from an EMBL/GenBank/DDBJ whole genome shotgun (WGS) entry which is preliminary data.</text>
</comment>
<feature type="region of interest" description="Disordered" evidence="1">
    <location>
        <begin position="121"/>
        <end position="151"/>
    </location>
</feature>
<dbReference type="AlphaFoldDB" id="A0A8H3I9B1"/>
<feature type="region of interest" description="Disordered" evidence="1">
    <location>
        <begin position="226"/>
        <end position="257"/>
    </location>
</feature>
<sequence>MVVNRTGRNSNVSQDGVFIQPFLAAEVTTHTSFNDVSTVLAPHPSPDATGLNPYQQHIGHFSPSLGHTSELSDSSSIPFNTPELSSSSRNSSVSALPDAYLPARNSRYGAFQFVAGSPYANHNSSASSTSEEYTPANSRSQSGSSHTLQDTRSDEAYKIIIRCVKPGVTDKQLSKLLDQKLPRYGYVQHEMPKQGEGNKWSVKFFKEEDAEKARERLNGISFKGDKLQVTRGNGGPRRQSSSSIVQGPIIVDGSVPG</sequence>
<evidence type="ECO:0000256" key="1">
    <source>
        <dbReference type="SAM" id="MobiDB-lite"/>
    </source>
</evidence>
<organism evidence="2 3">
    <name type="scientific">Alectoria fallacina</name>
    <dbReference type="NCBI Taxonomy" id="1903189"/>
    <lineage>
        <taxon>Eukaryota</taxon>
        <taxon>Fungi</taxon>
        <taxon>Dikarya</taxon>
        <taxon>Ascomycota</taxon>
        <taxon>Pezizomycotina</taxon>
        <taxon>Lecanoromycetes</taxon>
        <taxon>OSLEUM clade</taxon>
        <taxon>Lecanoromycetidae</taxon>
        <taxon>Lecanorales</taxon>
        <taxon>Lecanorineae</taxon>
        <taxon>Parmeliaceae</taxon>
        <taxon>Alectoria</taxon>
    </lineage>
</organism>
<dbReference type="Proteomes" id="UP000664203">
    <property type="component" value="Unassembled WGS sequence"/>
</dbReference>
<gene>
    <name evidence="2" type="ORF">ALECFALPRED_001256</name>
</gene>
<evidence type="ECO:0000313" key="2">
    <source>
        <dbReference type="EMBL" id="CAF9919672.1"/>
    </source>
</evidence>
<protein>
    <submittedName>
        <fullName evidence="2">Uncharacterized protein</fullName>
    </submittedName>
</protein>
<name>A0A8H3I9B1_9LECA</name>
<proteinExistence type="predicted"/>
<dbReference type="OrthoDB" id="10354402at2759"/>
<keyword evidence="3" id="KW-1185">Reference proteome</keyword>
<dbReference type="SUPFAM" id="SSF54928">
    <property type="entry name" value="RNA-binding domain, RBD"/>
    <property type="match status" value="1"/>
</dbReference>
<feature type="compositionally biased region" description="Polar residues" evidence="1">
    <location>
        <begin position="121"/>
        <end position="148"/>
    </location>
</feature>
<feature type="compositionally biased region" description="Low complexity" evidence="1">
    <location>
        <begin position="85"/>
        <end position="94"/>
    </location>
</feature>
<reference evidence="2" key="1">
    <citation type="submission" date="2021-03" db="EMBL/GenBank/DDBJ databases">
        <authorList>
            <person name="Tagirdzhanova G."/>
        </authorList>
    </citation>
    <scope>NUCLEOTIDE SEQUENCE</scope>
</reference>
<feature type="region of interest" description="Disordered" evidence="1">
    <location>
        <begin position="58"/>
        <end position="94"/>
    </location>
</feature>
<evidence type="ECO:0000313" key="3">
    <source>
        <dbReference type="Proteomes" id="UP000664203"/>
    </source>
</evidence>